<dbReference type="AlphaFoldDB" id="A0AAP4A9Y0"/>
<dbReference type="RefSeq" id="WP_279858240.1">
    <property type="nucleotide sequence ID" value="NZ_JARVUX010000012.1"/>
</dbReference>
<dbReference type="Proteomes" id="UP001222958">
    <property type="component" value="Unassembled WGS sequence"/>
</dbReference>
<accession>A0AAP4A9Y0</accession>
<comment type="caution">
    <text evidence="1">The sequence shown here is derived from an EMBL/GenBank/DDBJ whole genome shotgun (WGS) entry which is preliminary data.</text>
</comment>
<dbReference type="EMBL" id="JARVUX010000012">
    <property type="protein sequence ID" value="MDH2337291.1"/>
    <property type="molecule type" value="Genomic_DNA"/>
</dbReference>
<gene>
    <name evidence="1" type="ORF">QDQ28_14020</name>
</gene>
<evidence type="ECO:0000313" key="1">
    <source>
        <dbReference type="EMBL" id="MDH2337291.1"/>
    </source>
</evidence>
<protein>
    <submittedName>
        <fullName evidence="1">Uncharacterized protein</fullName>
    </submittedName>
</protein>
<reference evidence="1" key="1">
    <citation type="submission" date="2023-04" db="EMBL/GenBank/DDBJ databases">
        <title>Epidemiological investigation of Clostridium perfringens isolated from cattle.</title>
        <authorList>
            <person name="Tian R."/>
        </authorList>
    </citation>
    <scope>NUCLEOTIDE SEQUENCE</scope>
    <source>
        <strain evidence="1">ZWCP172</strain>
    </source>
</reference>
<sequence length="110" mass="12715">MRKRIFDLINPVFPCYAIGEHKGECLSPYVVLKFDNQISSVGNSQFGWQFLTLFLYAPLGDITVLDSMIEPIKTAMKDFEFTGDIAPEQIEESKKAYFRVLKYRIPKEVK</sequence>
<name>A0AAP4A9Y0_CLOPF</name>
<organism evidence="1 2">
    <name type="scientific">Clostridium perfringens</name>
    <dbReference type="NCBI Taxonomy" id="1502"/>
    <lineage>
        <taxon>Bacteria</taxon>
        <taxon>Bacillati</taxon>
        <taxon>Bacillota</taxon>
        <taxon>Clostridia</taxon>
        <taxon>Eubacteriales</taxon>
        <taxon>Clostridiaceae</taxon>
        <taxon>Clostridium</taxon>
    </lineage>
</organism>
<proteinExistence type="predicted"/>
<evidence type="ECO:0000313" key="2">
    <source>
        <dbReference type="Proteomes" id="UP001222958"/>
    </source>
</evidence>